<dbReference type="PRINTS" id="PR01832">
    <property type="entry name" value="VEGFRECEPTOR"/>
</dbReference>
<dbReference type="InterPro" id="IPR003598">
    <property type="entry name" value="Ig_sub2"/>
</dbReference>
<dbReference type="GO" id="GO:0007156">
    <property type="term" value="P:homophilic cell adhesion via plasma membrane adhesion molecules"/>
    <property type="evidence" value="ECO:0007669"/>
    <property type="project" value="TreeGrafter"/>
</dbReference>
<dbReference type="Proteomes" id="UP000596742">
    <property type="component" value="Unassembled WGS sequence"/>
</dbReference>
<dbReference type="Pfam" id="PF07679">
    <property type="entry name" value="I-set"/>
    <property type="match status" value="3"/>
</dbReference>
<dbReference type="InterPro" id="IPR050958">
    <property type="entry name" value="Cell_Adh-Cytoskel_Orgn"/>
</dbReference>
<evidence type="ECO:0000256" key="1">
    <source>
        <dbReference type="ARBA" id="ARBA00022729"/>
    </source>
</evidence>
<dbReference type="CDD" id="cd00096">
    <property type="entry name" value="Ig"/>
    <property type="match status" value="1"/>
</dbReference>
<accession>A0A8B6D9D6</accession>
<dbReference type="InterPro" id="IPR003599">
    <property type="entry name" value="Ig_sub"/>
</dbReference>
<dbReference type="InterPro" id="IPR036179">
    <property type="entry name" value="Ig-like_dom_sf"/>
</dbReference>
<evidence type="ECO:0000259" key="3">
    <source>
        <dbReference type="PROSITE" id="PS50835"/>
    </source>
</evidence>
<dbReference type="PROSITE" id="PS50835">
    <property type="entry name" value="IG_LIKE"/>
    <property type="match status" value="6"/>
</dbReference>
<reference evidence="4" key="1">
    <citation type="submission" date="2018-11" db="EMBL/GenBank/DDBJ databases">
        <authorList>
            <person name="Alioto T."/>
            <person name="Alioto T."/>
        </authorList>
    </citation>
    <scope>NUCLEOTIDE SEQUENCE</scope>
</reference>
<sequence>IPGVFTRPTYYKVRGSTVSLICDTHPLTNPPVYNVSWSKKIGGSNPTLSPVPKNKSKFSGGDLQTPSLTISDLEAADNGIYRCHVNHAKGKGYSDSKLFIGDKPALFRHNETAYAKISENAVLGVTVTSFSPTLLSLVWSKGSQKLSGGRFRGGKISNPILTINTVRATDDGTYTCTIYNGVGTAYVDIILFTWNTPSVSLFGIQNVAVGSESVIQGRVVSKPDVTLITWKKETVPINYSDKTKYQTSGSLQNPQLKIFNVQETDKGTYSCDAYNDFDKGTGKIEINVGEITKTTILNELYVTKVGEKITLECLIKNDSTNKGLSWLKDVSKVDLHNTRKYSHGTLKQPSLIINNIDKSDAGNYTCKLENLFGTSDDVVELKVLTASVNGLSNLSPTANDSVDLPCGASGGNWITWRRNGEEITTMGRLEYSGGTVINPSLTISKVTRNHAGNYTCETSYGSVTATSETRLQINVKDIPIVRSLSNNIQASTCDIIKLGCYHDSYPEPISVLWKRDGVNLNVSVPKYNGSTITEPSLTIFNTDQSDSGTYICAVVNKIGIGYSSEIVLIIK</sequence>
<dbReference type="InterPro" id="IPR013098">
    <property type="entry name" value="Ig_I-set"/>
</dbReference>
<dbReference type="EMBL" id="UYJE01002988">
    <property type="protein sequence ID" value="VDI15448.1"/>
    <property type="molecule type" value="Genomic_DNA"/>
</dbReference>
<dbReference type="SMART" id="SM00406">
    <property type="entry name" value="IGv"/>
    <property type="match status" value="3"/>
</dbReference>
<keyword evidence="1" id="KW-0732">Signal</keyword>
<dbReference type="Gene3D" id="2.60.40.10">
    <property type="entry name" value="Immunoglobulins"/>
    <property type="match status" value="6"/>
</dbReference>
<dbReference type="Pfam" id="PF07686">
    <property type="entry name" value="V-set"/>
    <property type="match status" value="1"/>
</dbReference>
<feature type="domain" description="Ig-like" evidence="3">
    <location>
        <begin position="479"/>
        <end position="567"/>
    </location>
</feature>
<keyword evidence="2" id="KW-1015">Disulfide bond</keyword>
<feature type="domain" description="Ig-like" evidence="3">
    <location>
        <begin position="306"/>
        <end position="385"/>
    </location>
</feature>
<evidence type="ECO:0000256" key="2">
    <source>
        <dbReference type="ARBA" id="ARBA00023157"/>
    </source>
</evidence>
<protein>
    <recommendedName>
        <fullName evidence="3">Ig-like domain-containing protein</fullName>
    </recommendedName>
</protein>
<keyword evidence="5" id="KW-1185">Reference proteome</keyword>
<dbReference type="InterPro" id="IPR007110">
    <property type="entry name" value="Ig-like_dom"/>
</dbReference>
<dbReference type="AlphaFoldDB" id="A0A8B6D9D6"/>
<gene>
    <name evidence="4" type="ORF">MGAL_10B077470</name>
</gene>
<evidence type="ECO:0000313" key="5">
    <source>
        <dbReference type="Proteomes" id="UP000596742"/>
    </source>
</evidence>
<dbReference type="InterPro" id="IPR013106">
    <property type="entry name" value="Ig_V-set"/>
</dbReference>
<dbReference type="PANTHER" id="PTHR45080">
    <property type="entry name" value="CONTACTIN 5"/>
    <property type="match status" value="1"/>
</dbReference>
<organism evidence="4 5">
    <name type="scientific">Mytilus galloprovincialis</name>
    <name type="common">Mediterranean mussel</name>
    <dbReference type="NCBI Taxonomy" id="29158"/>
    <lineage>
        <taxon>Eukaryota</taxon>
        <taxon>Metazoa</taxon>
        <taxon>Spiralia</taxon>
        <taxon>Lophotrochozoa</taxon>
        <taxon>Mollusca</taxon>
        <taxon>Bivalvia</taxon>
        <taxon>Autobranchia</taxon>
        <taxon>Pteriomorphia</taxon>
        <taxon>Mytilida</taxon>
        <taxon>Mytiloidea</taxon>
        <taxon>Mytilidae</taxon>
        <taxon>Mytilinae</taxon>
        <taxon>Mytilus</taxon>
    </lineage>
</organism>
<dbReference type="SUPFAM" id="SSF48726">
    <property type="entry name" value="Immunoglobulin"/>
    <property type="match status" value="6"/>
</dbReference>
<feature type="domain" description="Ig-like" evidence="3">
    <location>
        <begin position="197"/>
        <end position="287"/>
    </location>
</feature>
<dbReference type="GO" id="GO:0005886">
    <property type="term" value="C:plasma membrane"/>
    <property type="evidence" value="ECO:0007669"/>
    <property type="project" value="TreeGrafter"/>
</dbReference>
<feature type="non-terminal residue" evidence="4">
    <location>
        <position position="571"/>
    </location>
</feature>
<name>A0A8B6D9D6_MYTGA</name>
<feature type="domain" description="Ig-like" evidence="3">
    <location>
        <begin position="414"/>
        <end position="472"/>
    </location>
</feature>
<dbReference type="SMART" id="SM00409">
    <property type="entry name" value="IG"/>
    <property type="match status" value="6"/>
</dbReference>
<feature type="domain" description="Ig-like" evidence="3">
    <location>
        <begin position="104"/>
        <end position="181"/>
    </location>
</feature>
<evidence type="ECO:0000313" key="4">
    <source>
        <dbReference type="EMBL" id="VDI15448.1"/>
    </source>
</evidence>
<proteinExistence type="predicted"/>
<feature type="domain" description="Ig-like" evidence="3">
    <location>
        <begin position="2"/>
        <end position="99"/>
    </location>
</feature>
<dbReference type="PANTHER" id="PTHR45080:SF8">
    <property type="entry name" value="IG-LIKE DOMAIN-CONTAINING PROTEIN"/>
    <property type="match status" value="1"/>
</dbReference>
<feature type="non-terminal residue" evidence="4">
    <location>
        <position position="1"/>
    </location>
</feature>
<dbReference type="OrthoDB" id="6150053at2759"/>
<dbReference type="Pfam" id="PF13927">
    <property type="entry name" value="Ig_3"/>
    <property type="match status" value="2"/>
</dbReference>
<comment type="caution">
    <text evidence="4">The sequence shown here is derived from an EMBL/GenBank/DDBJ whole genome shotgun (WGS) entry which is preliminary data.</text>
</comment>
<dbReference type="InterPro" id="IPR013783">
    <property type="entry name" value="Ig-like_fold"/>
</dbReference>
<dbReference type="SMART" id="SM00408">
    <property type="entry name" value="IGc2"/>
    <property type="match status" value="6"/>
</dbReference>